<dbReference type="GeneID" id="17286006"/>
<reference evidence="1" key="2">
    <citation type="submission" date="2024-10" db="UniProtKB">
        <authorList>
            <consortium name="EnsemblProtists"/>
        </authorList>
    </citation>
    <scope>IDENTIFICATION</scope>
</reference>
<dbReference type="RefSeq" id="XP_005793164.1">
    <property type="nucleotide sequence ID" value="XM_005793107.1"/>
</dbReference>
<dbReference type="AlphaFoldDB" id="A0A0D3KYA0"/>
<sequence>MGVSSTAAAMLCTTGTTKSHPGRTGSVSAGALQTRAEGVADYWKYSKAMTARKSGTAHAKLNGNLAADMKRRASGSTMPE</sequence>
<dbReference type="KEGG" id="ehx:EMIHUDRAFT_439589"/>
<organism evidence="1 2">
    <name type="scientific">Emiliania huxleyi (strain CCMP1516)</name>
    <dbReference type="NCBI Taxonomy" id="280463"/>
    <lineage>
        <taxon>Eukaryota</taxon>
        <taxon>Haptista</taxon>
        <taxon>Haptophyta</taxon>
        <taxon>Prymnesiophyceae</taxon>
        <taxon>Isochrysidales</taxon>
        <taxon>Noelaerhabdaceae</taxon>
        <taxon>Emiliania</taxon>
    </lineage>
</organism>
<dbReference type="PaxDb" id="2903-EOD28253"/>
<reference evidence="2" key="1">
    <citation type="journal article" date="2013" name="Nature">
        <title>Pan genome of the phytoplankton Emiliania underpins its global distribution.</title>
        <authorList>
            <person name="Read B.A."/>
            <person name="Kegel J."/>
            <person name="Klute M.J."/>
            <person name="Kuo A."/>
            <person name="Lefebvre S.C."/>
            <person name="Maumus F."/>
            <person name="Mayer C."/>
            <person name="Miller J."/>
            <person name="Monier A."/>
            <person name="Salamov A."/>
            <person name="Young J."/>
            <person name="Aguilar M."/>
            <person name="Claverie J.M."/>
            <person name="Frickenhaus S."/>
            <person name="Gonzalez K."/>
            <person name="Herman E.K."/>
            <person name="Lin Y.C."/>
            <person name="Napier J."/>
            <person name="Ogata H."/>
            <person name="Sarno A.F."/>
            <person name="Shmutz J."/>
            <person name="Schroeder D."/>
            <person name="de Vargas C."/>
            <person name="Verret F."/>
            <person name="von Dassow P."/>
            <person name="Valentin K."/>
            <person name="Van de Peer Y."/>
            <person name="Wheeler G."/>
            <person name="Dacks J.B."/>
            <person name="Delwiche C.F."/>
            <person name="Dyhrman S.T."/>
            <person name="Glockner G."/>
            <person name="John U."/>
            <person name="Richards T."/>
            <person name="Worden A.Z."/>
            <person name="Zhang X."/>
            <person name="Grigoriev I.V."/>
            <person name="Allen A.E."/>
            <person name="Bidle K."/>
            <person name="Borodovsky M."/>
            <person name="Bowler C."/>
            <person name="Brownlee C."/>
            <person name="Cock J.M."/>
            <person name="Elias M."/>
            <person name="Gladyshev V.N."/>
            <person name="Groth M."/>
            <person name="Guda C."/>
            <person name="Hadaegh A."/>
            <person name="Iglesias-Rodriguez M.D."/>
            <person name="Jenkins J."/>
            <person name="Jones B.M."/>
            <person name="Lawson T."/>
            <person name="Leese F."/>
            <person name="Lindquist E."/>
            <person name="Lobanov A."/>
            <person name="Lomsadze A."/>
            <person name="Malik S.B."/>
            <person name="Marsh M.E."/>
            <person name="Mackinder L."/>
            <person name="Mock T."/>
            <person name="Mueller-Roeber B."/>
            <person name="Pagarete A."/>
            <person name="Parker M."/>
            <person name="Probert I."/>
            <person name="Quesneville H."/>
            <person name="Raines C."/>
            <person name="Rensing S.A."/>
            <person name="Riano-Pachon D.M."/>
            <person name="Richier S."/>
            <person name="Rokitta S."/>
            <person name="Shiraiwa Y."/>
            <person name="Soanes D.M."/>
            <person name="van der Giezen M."/>
            <person name="Wahlund T.M."/>
            <person name="Williams B."/>
            <person name="Wilson W."/>
            <person name="Wolfe G."/>
            <person name="Wurch L.L."/>
        </authorList>
    </citation>
    <scope>NUCLEOTIDE SEQUENCE</scope>
</reference>
<keyword evidence="2" id="KW-1185">Reference proteome</keyword>
<dbReference type="EnsemblProtists" id="EOD40735">
    <property type="protein sequence ID" value="EOD40735"/>
    <property type="gene ID" value="EMIHUDRAFT_439589"/>
</dbReference>
<evidence type="ECO:0000313" key="2">
    <source>
        <dbReference type="Proteomes" id="UP000013827"/>
    </source>
</evidence>
<dbReference type="EnsemblProtists" id="EOD28253">
    <property type="protein sequence ID" value="EOD28253"/>
    <property type="gene ID" value="EMIHUDRAFT_424130"/>
</dbReference>
<name>A0A0D3KYA0_EMIH1</name>
<dbReference type="KEGG" id="ehx:EMIHUDRAFT_424130"/>
<dbReference type="HOGENOM" id="CLU_2594820_0_0_1"/>
<proteinExistence type="predicted"/>
<protein>
    <submittedName>
        <fullName evidence="1">Uncharacterized protein</fullName>
    </submittedName>
</protein>
<accession>A0A0D3KYA0</accession>
<dbReference type="RefSeq" id="XP_005780682.1">
    <property type="nucleotide sequence ID" value="XM_005780625.1"/>
</dbReference>
<dbReference type="Proteomes" id="UP000013827">
    <property type="component" value="Unassembled WGS sequence"/>
</dbReference>
<evidence type="ECO:0000313" key="1">
    <source>
        <dbReference type="EnsemblProtists" id="EOD40735"/>
    </source>
</evidence>
<dbReference type="GeneID" id="17273855"/>